<dbReference type="STRING" id="1125779.HMPREF1219_00139"/>
<dbReference type="Proteomes" id="UP000014408">
    <property type="component" value="Unassembled WGS sequence"/>
</dbReference>
<protein>
    <submittedName>
        <fullName evidence="1">Uncharacterized protein</fullName>
    </submittedName>
</protein>
<evidence type="ECO:0000313" key="2">
    <source>
        <dbReference type="Proteomes" id="UP000014408"/>
    </source>
</evidence>
<organism evidence="1 2">
    <name type="scientific">Corynebacterium pyruviciproducens ATCC BAA-1742</name>
    <dbReference type="NCBI Taxonomy" id="1125779"/>
    <lineage>
        <taxon>Bacteria</taxon>
        <taxon>Bacillati</taxon>
        <taxon>Actinomycetota</taxon>
        <taxon>Actinomycetes</taxon>
        <taxon>Mycobacteriales</taxon>
        <taxon>Corynebacteriaceae</taxon>
        <taxon>Corynebacterium</taxon>
    </lineage>
</organism>
<dbReference type="EMBL" id="ATBY01000002">
    <property type="protein sequence ID" value="EPD70844.1"/>
    <property type="molecule type" value="Genomic_DNA"/>
</dbReference>
<sequence length="115" mass="12489">MKTAYPLHLLQKIAAGQHPTKTQHEELTRDGYLNQNGALTPKGTQLIKTVEKLQNAETRTWHPLGKRNPLTITADEGHIVVTITGETPGTIASGDARAIAHALREAADHAEGKKK</sequence>
<comment type="caution">
    <text evidence="1">The sequence shown here is derived from an EMBL/GenBank/DDBJ whole genome shotgun (WGS) entry which is preliminary data.</text>
</comment>
<accession>S3A3Q7</accession>
<keyword evidence="2" id="KW-1185">Reference proteome</keyword>
<dbReference type="AlphaFoldDB" id="S3A3Q7"/>
<evidence type="ECO:0000313" key="1">
    <source>
        <dbReference type="EMBL" id="EPD70844.1"/>
    </source>
</evidence>
<proteinExistence type="predicted"/>
<reference evidence="1 2" key="1">
    <citation type="submission" date="2013-05" db="EMBL/GenBank/DDBJ databases">
        <title>The Genome Sequence of Corynebacterium pyruviciproducens 1773O (ATCC BAA-1742).</title>
        <authorList>
            <consortium name="The Broad Institute Genomics Platform"/>
            <person name="Earl A."/>
            <person name="Ward D."/>
            <person name="Feldgarden M."/>
            <person name="Gevers D."/>
            <person name="Tong J."/>
            <person name="Walker B."/>
            <person name="Young S."/>
            <person name="Zeng Q."/>
            <person name="Gargeya S."/>
            <person name="Fitzgerald M."/>
            <person name="Haas B."/>
            <person name="Abouelleil A."/>
            <person name="Allen A.W."/>
            <person name="Alvarado L."/>
            <person name="Arachchi H.M."/>
            <person name="Berlin A.M."/>
            <person name="Chapman S.B."/>
            <person name="Gainer-Dewar J."/>
            <person name="Goldberg J."/>
            <person name="Griggs A."/>
            <person name="Gujja S."/>
            <person name="Hansen M."/>
            <person name="Howarth C."/>
            <person name="Imamovic A."/>
            <person name="Ireland A."/>
            <person name="Larimer J."/>
            <person name="McCowan C."/>
            <person name="Murphy C."/>
            <person name="Pearson M."/>
            <person name="Poon T.W."/>
            <person name="Priest M."/>
            <person name="Roberts A."/>
            <person name="Saif S."/>
            <person name="Shea T."/>
            <person name="Sisk P."/>
            <person name="Sykes S."/>
            <person name="Wortman J."/>
            <person name="Nusbaum C."/>
            <person name="Birren B."/>
        </authorList>
    </citation>
    <scope>NUCLEOTIDE SEQUENCE [LARGE SCALE GENOMIC DNA]</scope>
    <source>
        <strain evidence="1 2">ATCC BAA-1742</strain>
    </source>
</reference>
<gene>
    <name evidence="1" type="ORF">HMPREF1219_00139</name>
</gene>
<dbReference type="HOGENOM" id="CLU_2104904_0_0_11"/>
<name>S3A3Q7_9CORY</name>
<dbReference type="RefSeq" id="WP_016457063.1">
    <property type="nucleotide sequence ID" value="NZ_KE150446.1"/>
</dbReference>
<dbReference type="PATRIC" id="fig|1125779.3.peg.130"/>